<dbReference type="AlphaFoldDB" id="A0AAV3FU98"/>
<name>A0AAV3FU98_STRCB</name>
<evidence type="ECO:0000313" key="2">
    <source>
        <dbReference type="Proteomes" id="UP000004423"/>
    </source>
</evidence>
<evidence type="ECO:0008006" key="3">
    <source>
        <dbReference type="Google" id="ProtNLM"/>
    </source>
</evidence>
<dbReference type="RefSeq" id="WP_003045310.1">
    <property type="nucleotide sequence ID" value="NZ_AIDX01000001.2"/>
</dbReference>
<dbReference type="Pfam" id="PF12687">
    <property type="entry name" value="DUF3801"/>
    <property type="match status" value="1"/>
</dbReference>
<proteinExistence type="predicted"/>
<dbReference type="Proteomes" id="UP000004423">
    <property type="component" value="Unassembled WGS sequence"/>
</dbReference>
<reference evidence="1 2" key="1">
    <citation type="journal article" date="2012" name="PLoS ONE">
        <title>Gene Repertoire Evolution of Streptococcus pyogenes Inferred from Phylogenomic Analysis with Streptococcus canis and Streptococcus dysgalactiae.</title>
        <authorList>
            <person name="Lefebure T."/>
            <person name="Richards V.P."/>
            <person name="Lang P."/>
            <person name="Pavinski-Bitar P."/>
            <person name="Stanhope M.J."/>
        </authorList>
    </citation>
    <scope>NUCLEOTIDE SEQUENCE [LARGE SCALE GENOMIC DNA]</scope>
    <source>
        <strain evidence="1 2">FSL Z3-227</strain>
    </source>
</reference>
<dbReference type="EMBL" id="AIDX01000001">
    <property type="protein sequence ID" value="EIQ82677.1"/>
    <property type="molecule type" value="Genomic_DNA"/>
</dbReference>
<evidence type="ECO:0000313" key="1">
    <source>
        <dbReference type="EMBL" id="EIQ82677.1"/>
    </source>
</evidence>
<comment type="caution">
    <text evidence="1">The sequence shown here is derived from an EMBL/GenBank/DDBJ whole genome shotgun (WGS) entry which is preliminary data.</text>
</comment>
<dbReference type="InterPro" id="IPR024234">
    <property type="entry name" value="DUF3801"/>
</dbReference>
<organism evidence="1 2">
    <name type="scientific">Streptococcus canis FSL Z3-227</name>
    <dbReference type="NCBI Taxonomy" id="482234"/>
    <lineage>
        <taxon>Bacteria</taxon>
        <taxon>Bacillati</taxon>
        <taxon>Bacillota</taxon>
        <taxon>Bacilli</taxon>
        <taxon>Lactobacillales</taxon>
        <taxon>Streptococcaceae</taxon>
        <taxon>Streptococcus</taxon>
    </lineage>
</organism>
<sequence>MNQEQALYKISDVAKLSGEFLLKALFYMVTDAADGVTNLLPQKGVGSEQHYYKFMATEGSKMVETFKASELHVTTLKSYLEQFGVTFAMKEQEDGQKLLVFEAKDKALVAEAFSQTLDKLTDDKGAKELVDELAVKPRPMNLEERIQYLEAEEARAIAMDKALGEELNMIKEKSL</sequence>
<gene>
    <name evidence="1" type="ORF">SCAZ3_09960</name>
</gene>
<accession>A0AAV3FU98</accession>
<protein>
    <recommendedName>
        <fullName evidence="3">DUF3801 domain-containing protein</fullName>
    </recommendedName>
</protein>